<evidence type="ECO:0000256" key="3">
    <source>
        <dbReference type="ARBA" id="ARBA00022575"/>
    </source>
</evidence>
<reference evidence="12" key="1">
    <citation type="submission" date="2009-10" db="EMBL/GenBank/DDBJ databases">
        <title>The complete chromosome of Gordonia bronchialis DSM 43247.</title>
        <authorList>
            <consortium name="US DOE Joint Genome Institute (JGI-PGF)"/>
            <person name="Lucas S."/>
            <person name="Copeland A."/>
            <person name="Lapidus A."/>
            <person name="Glavina del Rio T."/>
            <person name="Dalin E."/>
            <person name="Tice H."/>
            <person name="Bruce D."/>
            <person name="Goodwin L."/>
            <person name="Pitluck S."/>
            <person name="Kyrpides N."/>
            <person name="Mavromatis K."/>
            <person name="Ivanova N."/>
            <person name="Ovchinnikova G."/>
            <person name="Saunders E."/>
            <person name="Brettin T."/>
            <person name="Detter J.C."/>
            <person name="Han C."/>
            <person name="Larimer F."/>
            <person name="Land M."/>
            <person name="Hauser L."/>
            <person name="Markowitz V."/>
            <person name="Cheng J.-F."/>
            <person name="Hugenholtz P."/>
            <person name="Woyke T."/>
            <person name="Wu D."/>
            <person name="Jando M."/>
            <person name="Schneider S."/>
            <person name="Goeker M."/>
            <person name="Klenk H.-P."/>
            <person name="Eisen J.A."/>
        </authorList>
    </citation>
    <scope>NUCLEOTIDE SEQUENCE [LARGE SCALE GENOMIC DNA]</scope>
    <source>
        <strain evidence="12">ATCC 25592 / DSM 43247 / BCRC 13721 / JCM 3198 / KCTC 3076 / NBRC 16047 / NCTC 10667</strain>
    </source>
</reference>
<proteinExistence type="inferred from homology"/>
<keyword evidence="11" id="KW-0223">Dioxygenase</keyword>
<feature type="region of interest" description="Disordered" evidence="10">
    <location>
        <begin position="277"/>
        <end position="300"/>
    </location>
</feature>
<comment type="catalytic activity">
    <reaction evidence="9">
        <text>3 propionate 3-nitronate + 3 O2 + H2O = 3 3-oxopropanoate + 2 nitrate + nitrite + H2O2 + 3 H(+)</text>
        <dbReference type="Rhea" id="RHEA:57332"/>
        <dbReference type="ChEBI" id="CHEBI:15377"/>
        <dbReference type="ChEBI" id="CHEBI:15378"/>
        <dbReference type="ChEBI" id="CHEBI:15379"/>
        <dbReference type="ChEBI" id="CHEBI:16240"/>
        <dbReference type="ChEBI" id="CHEBI:16301"/>
        <dbReference type="ChEBI" id="CHEBI:17632"/>
        <dbReference type="ChEBI" id="CHEBI:33190"/>
        <dbReference type="ChEBI" id="CHEBI:136067"/>
    </reaction>
</comment>
<dbReference type="HOGENOM" id="CLU_038732_5_1_11"/>
<evidence type="ECO:0000256" key="1">
    <source>
        <dbReference type="ARBA" id="ARBA00001917"/>
    </source>
</evidence>
<dbReference type="PANTHER" id="PTHR42747">
    <property type="entry name" value="NITRONATE MONOOXYGENASE-RELATED"/>
    <property type="match status" value="1"/>
</dbReference>
<keyword evidence="4" id="KW-0285">Flavoprotein</keyword>
<dbReference type="SUPFAM" id="SSF51412">
    <property type="entry name" value="Inosine monophosphate dehydrogenase (IMPDH)"/>
    <property type="match status" value="1"/>
</dbReference>
<evidence type="ECO:0000256" key="8">
    <source>
        <dbReference type="ARBA" id="ARBA00031155"/>
    </source>
</evidence>
<sequence>MSADTAHAHDDQSVRIGDLLLDTPVICAPMAGGPTTPALVSGVSAAGGLGMLAAGYLTAAELAGKLDDVDSATGGRYGVNLFLPGPDVTADPSAPVNAAIEGYRQRLAGYAGRYGVEVGAPRWFDEDIDATVTLLCRYRPGLITTTFGDPGAELVDRIHDEVGAAVGVTVTSVAQARSAVRSGADLLIAQGIEAGGHRGIWVDDLADPLGGPAPGTVDLVTALVAAVEIPVIAAGGLMTGADIDAVLAAGAVAAQLGTAFLRADEAGTSAVHRDALARGRENAEDSGPGSDAPGPAEPDTVITRAFSGRPARSLRNAFAVDNADAPAAYPQVHYMTKPIRAGAAAAGVADDVNLWAGTGWRAAAAAPAATIVERLRTELRAARDHR</sequence>
<evidence type="ECO:0000313" key="11">
    <source>
        <dbReference type="EMBL" id="ACY21320.1"/>
    </source>
</evidence>
<evidence type="ECO:0000256" key="5">
    <source>
        <dbReference type="ARBA" id="ARBA00022643"/>
    </source>
</evidence>
<evidence type="ECO:0000256" key="2">
    <source>
        <dbReference type="ARBA" id="ARBA00009881"/>
    </source>
</evidence>
<dbReference type="KEGG" id="gbr:Gbro_2068"/>
<dbReference type="STRING" id="526226.Gbro_2068"/>
<gene>
    <name evidence="11" type="ordered locus">Gbro_2068</name>
</gene>
<dbReference type="GO" id="GO:0051213">
    <property type="term" value="F:dioxygenase activity"/>
    <property type="evidence" value="ECO:0007669"/>
    <property type="project" value="UniProtKB-KW"/>
</dbReference>
<evidence type="ECO:0000256" key="9">
    <source>
        <dbReference type="ARBA" id="ARBA00049401"/>
    </source>
</evidence>
<protein>
    <recommendedName>
        <fullName evidence="8">Propionate 3-nitronate monooxygenase</fullName>
    </recommendedName>
</protein>
<evidence type="ECO:0000256" key="10">
    <source>
        <dbReference type="SAM" id="MobiDB-lite"/>
    </source>
</evidence>
<dbReference type="GO" id="GO:0009636">
    <property type="term" value="P:response to toxic substance"/>
    <property type="evidence" value="ECO:0007669"/>
    <property type="project" value="UniProtKB-KW"/>
</dbReference>
<dbReference type="Gene3D" id="3.20.20.70">
    <property type="entry name" value="Aldolase class I"/>
    <property type="match status" value="1"/>
</dbReference>
<dbReference type="OrthoDB" id="9778912at2"/>
<keyword evidence="3" id="KW-0216">Detoxification</keyword>
<evidence type="ECO:0000256" key="6">
    <source>
        <dbReference type="ARBA" id="ARBA00023002"/>
    </source>
</evidence>
<dbReference type="EMBL" id="CP001802">
    <property type="protein sequence ID" value="ACY21320.1"/>
    <property type="molecule type" value="Genomic_DNA"/>
</dbReference>
<dbReference type="eggNOG" id="COG2070">
    <property type="taxonomic scope" value="Bacteria"/>
</dbReference>
<dbReference type="InterPro" id="IPR004136">
    <property type="entry name" value="NMO"/>
</dbReference>
<dbReference type="AlphaFoldDB" id="D0LAK7"/>
<dbReference type="GO" id="GO:0018580">
    <property type="term" value="F:nitronate monooxygenase activity"/>
    <property type="evidence" value="ECO:0007669"/>
    <property type="project" value="InterPro"/>
</dbReference>
<dbReference type="Proteomes" id="UP000001219">
    <property type="component" value="Chromosome"/>
</dbReference>
<keyword evidence="7" id="KW-0503">Monooxygenase</keyword>
<dbReference type="Pfam" id="PF03060">
    <property type="entry name" value="NMO"/>
    <property type="match status" value="1"/>
</dbReference>
<comment type="cofactor">
    <cofactor evidence="1">
        <name>FMN</name>
        <dbReference type="ChEBI" id="CHEBI:58210"/>
    </cofactor>
</comment>
<keyword evidence="12" id="KW-1185">Reference proteome</keyword>
<keyword evidence="6" id="KW-0560">Oxidoreductase</keyword>
<evidence type="ECO:0000313" key="12">
    <source>
        <dbReference type="Proteomes" id="UP000001219"/>
    </source>
</evidence>
<evidence type="ECO:0000256" key="4">
    <source>
        <dbReference type="ARBA" id="ARBA00022630"/>
    </source>
</evidence>
<evidence type="ECO:0000256" key="7">
    <source>
        <dbReference type="ARBA" id="ARBA00023033"/>
    </source>
</evidence>
<comment type="similarity">
    <text evidence="2">Belongs to the nitronate monooxygenase family. NMO class I subfamily.</text>
</comment>
<reference evidence="11 12" key="2">
    <citation type="journal article" date="2010" name="Stand. Genomic Sci.">
        <title>Complete genome sequence of Gordonia bronchialis type strain (3410).</title>
        <authorList>
            <person name="Ivanova N."/>
            <person name="Sikorski J."/>
            <person name="Jando M."/>
            <person name="Lapidus A."/>
            <person name="Nolan M."/>
            <person name="Lucas S."/>
            <person name="Del Rio T.G."/>
            <person name="Tice H."/>
            <person name="Copeland A."/>
            <person name="Cheng J.F."/>
            <person name="Chen F."/>
            <person name="Bruce D."/>
            <person name="Goodwin L."/>
            <person name="Pitluck S."/>
            <person name="Mavromatis K."/>
            <person name="Ovchinnikova G."/>
            <person name="Pati A."/>
            <person name="Chen A."/>
            <person name="Palaniappan K."/>
            <person name="Land M."/>
            <person name="Hauser L."/>
            <person name="Chang Y.J."/>
            <person name="Jeffries C.D."/>
            <person name="Chain P."/>
            <person name="Saunders E."/>
            <person name="Han C."/>
            <person name="Detter J.C."/>
            <person name="Brettin T."/>
            <person name="Rohde M."/>
            <person name="Goker M."/>
            <person name="Bristow J."/>
            <person name="Eisen J.A."/>
            <person name="Markowitz V."/>
            <person name="Hugenholtz P."/>
            <person name="Klenk H.P."/>
            <person name="Kyrpides N.C."/>
        </authorList>
    </citation>
    <scope>NUCLEOTIDE SEQUENCE [LARGE SCALE GENOMIC DNA]</scope>
    <source>
        <strain evidence="12">ATCC 25592 / DSM 43247 / BCRC 13721 / JCM 3198 / KCTC 3076 / NBRC 16047 / NCTC 10667</strain>
    </source>
</reference>
<dbReference type="RefSeq" id="WP_012833878.1">
    <property type="nucleotide sequence ID" value="NC_013441.1"/>
</dbReference>
<dbReference type="InterPro" id="IPR013785">
    <property type="entry name" value="Aldolase_TIM"/>
</dbReference>
<dbReference type="CDD" id="cd04730">
    <property type="entry name" value="NPD_like"/>
    <property type="match status" value="1"/>
</dbReference>
<name>D0LAK7_GORB4</name>
<accession>D0LAK7</accession>
<dbReference type="PANTHER" id="PTHR42747:SF3">
    <property type="entry name" value="NITRONATE MONOOXYGENASE-RELATED"/>
    <property type="match status" value="1"/>
</dbReference>
<organism evidence="11 12">
    <name type="scientific">Gordonia bronchialis (strain ATCC 25592 / DSM 43247 / BCRC 13721 / JCM 3198 / KCTC 3076 / NBRC 16047 / NCTC 10667)</name>
    <name type="common">Rhodococcus bronchialis</name>
    <dbReference type="NCBI Taxonomy" id="526226"/>
    <lineage>
        <taxon>Bacteria</taxon>
        <taxon>Bacillati</taxon>
        <taxon>Actinomycetota</taxon>
        <taxon>Actinomycetes</taxon>
        <taxon>Mycobacteriales</taxon>
        <taxon>Gordoniaceae</taxon>
        <taxon>Gordonia</taxon>
    </lineage>
</organism>
<keyword evidence="5" id="KW-0288">FMN</keyword>